<evidence type="ECO:0000313" key="4">
    <source>
        <dbReference type="Proteomes" id="UP000245591"/>
    </source>
</evidence>
<reference evidence="3 4" key="1">
    <citation type="journal article" date="2018" name="MBio">
        <title>Comparative Genomics Reveals the Core Gene Toolbox for the Fungus-Insect Symbiosis.</title>
        <authorList>
            <person name="Wang Y."/>
            <person name="Stata M."/>
            <person name="Wang W."/>
            <person name="Stajich J.E."/>
            <person name="White M.M."/>
            <person name="Moncalvo J.M."/>
        </authorList>
    </citation>
    <scope>NUCLEOTIDE SEQUENCE [LARGE SCALE GENOMIC DNA]</scope>
    <source>
        <strain evidence="3 4">AUS-126-30</strain>
    </source>
</reference>
<dbReference type="SUPFAM" id="SSF116846">
    <property type="entry name" value="MIT domain"/>
    <property type="match status" value="1"/>
</dbReference>
<feature type="region of interest" description="Disordered" evidence="1">
    <location>
        <begin position="1037"/>
        <end position="1058"/>
    </location>
</feature>
<dbReference type="Proteomes" id="UP000245591">
    <property type="component" value="Unassembled WGS sequence"/>
</dbReference>
<feature type="compositionally biased region" description="Polar residues" evidence="1">
    <location>
        <begin position="263"/>
        <end position="274"/>
    </location>
</feature>
<dbReference type="PANTHER" id="PTHR37327">
    <property type="entry name" value="CHROMOSOME 1, WHOLE GENOME SHOTGUN SEQUENCE"/>
    <property type="match status" value="1"/>
</dbReference>
<dbReference type="InterPro" id="IPR007330">
    <property type="entry name" value="MIT_dom"/>
</dbReference>
<feature type="domain" description="MIT" evidence="2">
    <location>
        <begin position="22"/>
        <end position="84"/>
    </location>
</feature>
<dbReference type="EMBL" id="MBFU01000553">
    <property type="protein sequence ID" value="PVZ98420.1"/>
    <property type="molecule type" value="Genomic_DNA"/>
</dbReference>
<feature type="region of interest" description="Disordered" evidence="1">
    <location>
        <begin position="1156"/>
        <end position="1194"/>
    </location>
</feature>
<name>A0A2U1J026_SMIAN</name>
<organism evidence="3 4">
    <name type="scientific">Smittium angustum</name>
    <dbReference type="NCBI Taxonomy" id="133377"/>
    <lineage>
        <taxon>Eukaryota</taxon>
        <taxon>Fungi</taxon>
        <taxon>Fungi incertae sedis</taxon>
        <taxon>Zoopagomycota</taxon>
        <taxon>Kickxellomycotina</taxon>
        <taxon>Harpellomycetes</taxon>
        <taxon>Harpellales</taxon>
        <taxon>Legeriomycetaceae</taxon>
        <taxon>Smittium</taxon>
    </lineage>
</organism>
<feature type="region of interest" description="Disordered" evidence="1">
    <location>
        <begin position="184"/>
        <end position="208"/>
    </location>
</feature>
<protein>
    <recommendedName>
        <fullName evidence="2">MIT domain-containing protein</fullName>
    </recommendedName>
</protein>
<keyword evidence="4" id="KW-1185">Reference proteome</keyword>
<feature type="compositionally biased region" description="Basic and acidic residues" evidence="1">
    <location>
        <begin position="245"/>
        <end position="262"/>
    </location>
</feature>
<evidence type="ECO:0000256" key="1">
    <source>
        <dbReference type="SAM" id="MobiDB-lite"/>
    </source>
</evidence>
<feature type="compositionally biased region" description="Polar residues" evidence="1">
    <location>
        <begin position="222"/>
        <end position="239"/>
    </location>
</feature>
<proteinExistence type="predicted"/>
<dbReference type="AlphaFoldDB" id="A0A2U1J026"/>
<dbReference type="Gene3D" id="1.20.58.80">
    <property type="entry name" value="Phosphotransferase system, lactose/cellobiose-type IIA subunit"/>
    <property type="match status" value="1"/>
</dbReference>
<feature type="region of interest" description="Disordered" evidence="1">
    <location>
        <begin position="222"/>
        <end position="321"/>
    </location>
</feature>
<feature type="compositionally biased region" description="Low complexity" evidence="1">
    <location>
        <begin position="287"/>
        <end position="300"/>
    </location>
</feature>
<evidence type="ECO:0000259" key="2">
    <source>
        <dbReference type="Pfam" id="PF04212"/>
    </source>
</evidence>
<feature type="compositionally biased region" description="Low complexity" evidence="1">
    <location>
        <begin position="1184"/>
        <end position="1194"/>
    </location>
</feature>
<sequence length="1269" mass="142921">MENEIKSLDQSGSRSFRFLLTLALRKAQLAVALDNRGQIREATVAYNEAVETLNLVLEQTSDPESNSKLIHFQKTYSDRINVLKAFQLSKKPLKKTSQENILQISSSSEKPYEVGRLVIKKLSEFENLHKSDKKEQYNTETPKKNSLTTLSNFTRATKDISESEYPFTSLRESRHQNILRENIFSSSTSVQPPRNAGDPNPFSNIRTDKSLENRIFDYSTNWSRSSSKNTHYNNKSKITPVSLLENKRTLSDRVEGSEHQSADENTTTQNTNAPDNHLKENYKAKLNYNNSNNTDSSSPNLHKTSDDYQNNKTTSESSFDHVVKNTNLDKNNHFDDNIEYTEKIDNDLFDMTNADEKSHDYIPIKSGLKEPESEYLNINLLPPESQKFFTDSIKPELAIRLRYPSSKNESTEKSIEYTSDNNTNNLGSDITIQQQTIVPVDLKESTFGNIRGNGNSSNLSTIIDSSNIRSNKIYGADSDISIYPDLIPSNSQKSTPIDENNIDNKFVGTSNTKNLYDNSEMNSKNIVESTSAQTYPGSGVISDDILAGNEKELPPKLSTISTSLYSDFYSIFHNLEDISYVLETQMPLLQSHESVTLYDLEKETQSKASSGSRVLGYDAGVNHGNPLQPFWLIFSLIQSMGENGAYISPSLFVSQKVWYQSGVRLASIDTKMSSITQLIPIFDEIANINLPDIFYLLPENNDILANTNFLDSVKAAQEETNGSIKSINDPDESKLDYFKRQEFEVLSYFCNEISMWLDAAEEALDRVHKALSKKLKFIEPSSKKFTSPLPTPSKFNSEIIDSILNSKKPNSTVLSFVESRQLENGNISGSDTNSNAYSGEPNSYSFTPITKNFGVTKAESTKNFTILGELNSDQTITKEIQIPNLNTDNGVSKQGSNNLNYMNSRLNFESDSNNNTRNNGFIYDFNRINISTNNDTIHVNSDYNTSFNSNQPFKSTMNSSKFKSFGRLGKSVDKLYSNISKDKTEGTSNYALFLHKLLVCFMRLEPWILYFSQLSLVPGMQSYFKNCYDSYSGDIGSPKNKSKSIFEGGKKPAKKPRKSTLTKIANFGGSNHHGSNGFLSLSGFKPRSISMIPNEITSLGKQEQSKNVNFGMPESGKYQGVSTTNLRFTSKNNTPIGTDQFESISAEKTMKINQHNRNTSDLLERNKQAEPQKTYPGKSGVQVSNQSNSISNSSTSDCIDYANIVMEASFLSLKLSYNLANYEKSPLVILRRLIRISEWLNSVLLPWVLRDVHMLLIKYIKKLHEWVIN</sequence>
<gene>
    <name evidence="3" type="ORF">BB558_005577</name>
</gene>
<dbReference type="PANTHER" id="PTHR37327:SF1">
    <property type="entry name" value="MICROTUBULE INTERACTING AND TRANSPORT DOMAIN-CONTAINING PROTEIN"/>
    <property type="match status" value="1"/>
</dbReference>
<accession>A0A2U1J026</accession>
<dbReference type="InterPro" id="IPR036181">
    <property type="entry name" value="MIT_dom_sf"/>
</dbReference>
<comment type="caution">
    <text evidence="3">The sequence shown here is derived from an EMBL/GenBank/DDBJ whole genome shotgun (WGS) entry which is preliminary data.</text>
</comment>
<evidence type="ECO:0000313" key="3">
    <source>
        <dbReference type="EMBL" id="PVZ98420.1"/>
    </source>
</evidence>
<dbReference type="Pfam" id="PF04212">
    <property type="entry name" value="MIT"/>
    <property type="match status" value="1"/>
</dbReference>
<feature type="compositionally biased region" description="Polar residues" evidence="1">
    <location>
        <begin position="307"/>
        <end position="317"/>
    </location>
</feature>